<accession>C0E507</accession>
<organism evidence="2 3">
    <name type="scientific">Corynebacterium matruchotii ATCC 33806</name>
    <dbReference type="NCBI Taxonomy" id="566549"/>
    <lineage>
        <taxon>Bacteria</taxon>
        <taxon>Bacillati</taxon>
        <taxon>Actinomycetota</taxon>
        <taxon>Actinomycetes</taxon>
        <taxon>Mycobacteriales</taxon>
        <taxon>Corynebacteriaceae</taxon>
        <taxon>Corynebacterium</taxon>
    </lineage>
</organism>
<dbReference type="InterPro" id="IPR019993">
    <property type="entry name" value="RecB_nuclease_TM0106_put"/>
</dbReference>
<dbReference type="AlphaFoldDB" id="C0E507"/>
<dbReference type="Pfam" id="PF13482">
    <property type="entry name" value="RNase_H_2"/>
    <property type="match status" value="1"/>
</dbReference>
<protein>
    <submittedName>
        <fullName evidence="2">Nuclease, RecB family</fullName>
    </submittedName>
</protein>
<dbReference type="NCBIfam" id="TIGR03491">
    <property type="entry name" value="TM0106 family RecB-like putative nuclease"/>
    <property type="match status" value="1"/>
</dbReference>
<dbReference type="Proteomes" id="UP000006247">
    <property type="component" value="Unassembled WGS sequence"/>
</dbReference>
<reference evidence="2 3" key="1">
    <citation type="submission" date="2009-01" db="EMBL/GenBank/DDBJ databases">
        <authorList>
            <person name="Fulton L."/>
            <person name="Clifton S."/>
            <person name="Chinwalla A.T."/>
            <person name="Mitreva M."/>
            <person name="Sodergren E."/>
            <person name="Weinstock G."/>
            <person name="Clifton S."/>
            <person name="Dooling D.J."/>
            <person name="Fulton B."/>
            <person name="Minx P."/>
            <person name="Pepin K.H."/>
            <person name="Johnson M."/>
            <person name="Bhonagiri V."/>
            <person name="Nash W.E."/>
            <person name="Mardis E.R."/>
            <person name="Wilson R.K."/>
        </authorList>
    </citation>
    <scope>NUCLEOTIDE SEQUENCE [LARGE SCALE GENOMIC DNA]</scope>
    <source>
        <strain evidence="2 3">ATCC 33806</strain>
    </source>
</reference>
<evidence type="ECO:0000313" key="2">
    <source>
        <dbReference type="EMBL" id="EEG26380.1"/>
    </source>
</evidence>
<dbReference type="InterPro" id="IPR038720">
    <property type="entry name" value="YprB_RNase_H-like_dom"/>
</dbReference>
<evidence type="ECO:0000259" key="1">
    <source>
        <dbReference type="Pfam" id="PF13482"/>
    </source>
</evidence>
<feature type="domain" description="YprB ribonuclease H-like" evidence="1">
    <location>
        <begin position="417"/>
        <end position="491"/>
    </location>
</feature>
<dbReference type="HOGENOM" id="CLU_027557_0_0_11"/>
<gene>
    <name evidence="2" type="ORF">CORMATOL_02082</name>
</gene>
<sequence length="507" mass="56145">MEEDIMLLQPSDLVGCRYRLSQKQRHPDIPPTDTTYARRRRLALARRQATALLPTHPQRGDKKLFHRVDLGTLDDAEDRWFATLEALAAQATIITDAMLHTTCGGHAFAVPIDALVRRPDGNYMPVLITNHRIIRPDPNRSIQVMSTRRLGLGTPNIGHYRLKHHSADSFTLALANHALADVGHAAQRGILIGQDPEIAVILDTELLEQGLQLALKQPIPAHAHRVKECGTCRFWPLCEAELVERDDLSLLFAGDKSAQYQREGIITVADLAQEPTGNPANPDIILARAFRRGSHLVKRRPETTAPSFDLEIDIDVEAYLDRGVYLWGAYDGTTYHPFATWDDLGGRAEAENFARFWTWLTNTRRAAHAAGKTVGVFCYSNHGENYWLLSSARKFEAEFSDIAGLPSMAEVRRFIASPEWLDVFALVRRELLGTRGLGLKIVARATGFSWDEQDVDGEASIGLYLAGTPAARAALLSYNGDDCRATAAVRRFLAAGAPGLPSMADFA</sequence>
<name>C0E507_9CORY</name>
<comment type="caution">
    <text evidence="2">The sequence shown here is derived from an EMBL/GenBank/DDBJ whole genome shotgun (WGS) entry which is preliminary data.</text>
</comment>
<proteinExistence type="predicted"/>
<dbReference type="EMBL" id="ACEB01000030">
    <property type="protein sequence ID" value="EEG26380.1"/>
    <property type="molecule type" value="Genomic_DNA"/>
</dbReference>
<evidence type="ECO:0000313" key="3">
    <source>
        <dbReference type="Proteomes" id="UP000006247"/>
    </source>
</evidence>